<dbReference type="AlphaFoldDB" id="A0A4R7I4K3"/>
<feature type="transmembrane region" description="Helical" evidence="8">
    <location>
        <begin position="184"/>
        <end position="205"/>
    </location>
</feature>
<dbReference type="OrthoDB" id="9771451at2"/>
<evidence type="ECO:0000259" key="10">
    <source>
        <dbReference type="PROSITE" id="PS50850"/>
    </source>
</evidence>
<evidence type="ECO:0000313" key="12">
    <source>
        <dbReference type="Proteomes" id="UP000294558"/>
    </source>
</evidence>
<dbReference type="NCBIfam" id="TIGR00886">
    <property type="entry name" value="2A0108"/>
    <property type="match status" value="1"/>
</dbReference>
<dbReference type="InterPro" id="IPR044772">
    <property type="entry name" value="NO3_transporter"/>
</dbReference>
<feature type="transmembrane region" description="Helical" evidence="8">
    <location>
        <begin position="432"/>
        <end position="453"/>
    </location>
</feature>
<feature type="transmembrane region" description="Helical" evidence="8">
    <location>
        <begin position="459"/>
        <end position="478"/>
    </location>
</feature>
<keyword evidence="8" id="KW-1003">Cell membrane</keyword>
<dbReference type="InterPro" id="IPR020846">
    <property type="entry name" value="MFS_dom"/>
</dbReference>
<dbReference type="GO" id="GO:0015112">
    <property type="term" value="F:nitrate transmembrane transporter activity"/>
    <property type="evidence" value="ECO:0007669"/>
    <property type="project" value="UniProtKB-UniRule"/>
</dbReference>
<evidence type="ECO:0000256" key="5">
    <source>
        <dbReference type="ARBA" id="ARBA00022989"/>
    </source>
</evidence>
<feature type="transmembrane region" description="Helical" evidence="8">
    <location>
        <begin position="373"/>
        <end position="390"/>
    </location>
</feature>
<evidence type="ECO:0000256" key="9">
    <source>
        <dbReference type="SAM" id="MobiDB-lite"/>
    </source>
</evidence>
<dbReference type="GO" id="GO:0042128">
    <property type="term" value="P:nitrate assimilation"/>
    <property type="evidence" value="ECO:0007669"/>
    <property type="project" value="UniProtKB-UniRule"/>
</dbReference>
<feature type="transmembrane region" description="Helical" evidence="8">
    <location>
        <begin position="67"/>
        <end position="83"/>
    </location>
</feature>
<dbReference type="Pfam" id="PF07690">
    <property type="entry name" value="MFS_1"/>
    <property type="match status" value="2"/>
</dbReference>
<protein>
    <recommendedName>
        <fullName evidence="8">Nitrate/nitrite transporter</fullName>
    </recommendedName>
</protein>
<proteinExistence type="inferred from homology"/>
<feature type="transmembrane region" description="Helical" evidence="8">
    <location>
        <begin position="305"/>
        <end position="328"/>
    </location>
</feature>
<keyword evidence="6 8" id="KW-0534">Nitrate assimilation</keyword>
<dbReference type="PROSITE" id="PS50850">
    <property type="entry name" value="MFS"/>
    <property type="match status" value="1"/>
</dbReference>
<feature type="transmembrane region" description="Helical" evidence="8">
    <location>
        <begin position="263"/>
        <end position="285"/>
    </location>
</feature>
<feature type="transmembrane region" description="Helical" evidence="8">
    <location>
        <begin position="119"/>
        <end position="137"/>
    </location>
</feature>
<dbReference type="GO" id="GO:0015113">
    <property type="term" value="F:nitrite transmembrane transporter activity"/>
    <property type="evidence" value="ECO:0007669"/>
    <property type="project" value="InterPro"/>
</dbReference>
<dbReference type="InterPro" id="IPR011701">
    <property type="entry name" value="MFS"/>
</dbReference>
<comment type="subcellular location">
    <subcellularLocation>
        <location evidence="1 8">Cell membrane</location>
        <topology evidence="1 8">Multi-pass membrane protein</topology>
    </subcellularLocation>
</comment>
<reference evidence="11 12" key="1">
    <citation type="submission" date="2019-03" db="EMBL/GenBank/DDBJ databases">
        <title>Sequencing the genomes of 1000 actinobacteria strains.</title>
        <authorList>
            <person name="Klenk H.-P."/>
        </authorList>
    </citation>
    <scope>NUCLEOTIDE SEQUENCE [LARGE SCALE GENOMIC DNA]</scope>
    <source>
        <strain evidence="11 12">DSM 18936</strain>
    </source>
</reference>
<keyword evidence="12" id="KW-1185">Reference proteome</keyword>
<dbReference type="InterPro" id="IPR004737">
    <property type="entry name" value="NO3_transporter_NarK/NarU-like"/>
</dbReference>
<evidence type="ECO:0000256" key="2">
    <source>
        <dbReference type="ARBA" id="ARBA00008432"/>
    </source>
</evidence>
<evidence type="ECO:0000256" key="6">
    <source>
        <dbReference type="ARBA" id="ARBA00023063"/>
    </source>
</evidence>
<evidence type="ECO:0000313" key="11">
    <source>
        <dbReference type="EMBL" id="TDT18184.1"/>
    </source>
</evidence>
<dbReference type="InterPro" id="IPR036259">
    <property type="entry name" value="MFS_trans_sf"/>
</dbReference>
<keyword evidence="3 8" id="KW-0813">Transport</keyword>
<dbReference type="SUPFAM" id="SSF103473">
    <property type="entry name" value="MFS general substrate transporter"/>
    <property type="match status" value="1"/>
</dbReference>
<evidence type="ECO:0000256" key="8">
    <source>
        <dbReference type="RuleBase" id="RU366033"/>
    </source>
</evidence>
<keyword evidence="5 8" id="KW-1133">Transmembrane helix</keyword>
<feature type="transmembrane region" description="Helical" evidence="8">
    <location>
        <begin position="334"/>
        <end position="353"/>
    </location>
</feature>
<comment type="similarity">
    <text evidence="2 8">Belongs to the major facilitator superfamily. Nitrate/nitrite porter (TC 2.A.1.8) family.</text>
</comment>
<accession>A0A4R7I4K3</accession>
<feature type="transmembrane region" description="Helical" evidence="8">
    <location>
        <begin position="95"/>
        <end position="113"/>
    </location>
</feature>
<dbReference type="Proteomes" id="UP000294558">
    <property type="component" value="Unassembled WGS sequence"/>
</dbReference>
<dbReference type="PANTHER" id="PTHR23515">
    <property type="entry name" value="HIGH-AFFINITY NITRATE TRANSPORTER 2.3"/>
    <property type="match status" value="1"/>
</dbReference>
<feature type="domain" description="Major facilitator superfamily (MFS) profile" evidence="10">
    <location>
        <begin position="29"/>
        <end position="482"/>
    </location>
</feature>
<dbReference type="GO" id="GO:0005886">
    <property type="term" value="C:plasma membrane"/>
    <property type="evidence" value="ECO:0007669"/>
    <property type="project" value="UniProtKB-SubCell"/>
</dbReference>
<dbReference type="RefSeq" id="WP_133870416.1">
    <property type="nucleotide sequence ID" value="NZ_SOAU01000001.1"/>
</dbReference>
<organism evidence="11 12">
    <name type="scientific">Ilumatobacter fluminis</name>
    <dbReference type="NCBI Taxonomy" id="467091"/>
    <lineage>
        <taxon>Bacteria</taxon>
        <taxon>Bacillati</taxon>
        <taxon>Actinomycetota</taxon>
        <taxon>Acidimicrobiia</taxon>
        <taxon>Acidimicrobiales</taxon>
        <taxon>Ilumatobacteraceae</taxon>
        <taxon>Ilumatobacter</taxon>
    </lineage>
</organism>
<name>A0A4R7I4K3_9ACTN</name>
<keyword evidence="7 8" id="KW-0472">Membrane</keyword>
<sequence>MTTDTHPNSASQAASRVKGLWSFRGKYRILHLTWFAFFLSFVVWFNFAPFANTIAEQVGLTADQKKTIGLCNVALTVPARIFIGMALDRWGPRRVYATILMFAVIPNTIFALSSSFETLVFSRLALSVVGAGFVVGIRMVSEWFPPSEVGTAEGVYGGWGNFGSAAAAFSLPTIAALFGGDDGWRYAILLTGVIAAAYGLFYLRAVTDTPDGVSYARPRRQGALEVTSRGGVWGLAALTVPLNAILAVIAWRIWRVDVITTPVFIGVLAAVAALLIIQEIAVFRVNKPALAGEYRESDQYPLRSVAVLCLAYFATFGSELAVVSMLPTFFEDTWGLNTTLAGIAASGFAFMNLASRPAGGIMSDVLGSRKRTLSALLVGLLVGYVLLSTMGSAWPWALAIAASMFCSFFVQAGEGAVYAIVPLVKKRVSGQVAGMAGAYGNVGAITFLTVGLFVSDRVFFLTIAVAAAVAFLASHFMVEPADSFATELLVDHEADETDLTHPEHAHAHPGSIGDADGLAPAGAHRS</sequence>
<feature type="transmembrane region" description="Helical" evidence="8">
    <location>
        <begin position="226"/>
        <end position="251"/>
    </location>
</feature>
<feature type="transmembrane region" description="Helical" evidence="8">
    <location>
        <begin position="29"/>
        <end position="47"/>
    </location>
</feature>
<evidence type="ECO:0000256" key="7">
    <source>
        <dbReference type="ARBA" id="ARBA00023136"/>
    </source>
</evidence>
<dbReference type="Gene3D" id="1.20.1250.20">
    <property type="entry name" value="MFS general substrate transporter like domains"/>
    <property type="match status" value="2"/>
</dbReference>
<comment type="caution">
    <text evidence="11">The sequence shown here is derived from an EMBL/GenBank/DDBJ whole genome shotgun (WGS) entry which is preliminary data.</text>
</comment>
<dbReference type="EMBL" id="SOAU01000001">
    <property type="protein sequence ID" value="TDT18184.1"/>
    <property type="molecule type" value="Genomic_DNA"/>
</dbReference>
<keyword evidence="4 8" id="KW-0812">Transmembrane</keyword>
<gene>
    <name evidence="11" type="ORF">BDK89_3801</name>
</gene>
<evidence type="ECO:0000256" key="4">
    <source>
        <dbReference type="ARBA" id="ARBA00022692"/>
    </source>
</evidence>
<evidence type="ECO:0000256" key="1">
    <source>
        <dbReference type="ARBA" id="ARBA00004651"/>
    </source>
</evidence>
<feature type="region of interest" description="Disordered" evidence="9">
    <location>
        <begin position="499"/>
        <end position="526"/>
    </location>
</feature>
<evidence type="ECO:0000256" key="3">
    <source>
        <dbReference type="ARBA" id="ARBA00022448"/>
    </source>
</evidence>